<dbReference type="OrthoDB" id="6357689at2759"/>
<dbReference type="EMBL" id="CP045896">
    <property type="protein sequence ID" value="QQP50555.1"/>
    <property type="molecule type" value="Genomic_DNA"/>
</dbReference>
<evidence type="ECO:0000259" key="2">
    <source>
        <dbReference type="Pfam" id="PF12110"/>
    </source>
</evidence>
<protein>
    <submittedName>
        <fullName evidence="3">Nucleoporin 98kDa</fullName>
    </submittedName>
</protein>
<evidence type="ECO:0000313" key="3">
    <source>
        <dbReference type="EMBL" id="QQP50555.1"/>
    </source>
</evidence>
<keyword evidence="4" id="KW-1185">Reference proteome</keyword>
<evidence type="ECO:0000313" key="4">
    <source>
        <dbReference type="Proteomes" id="UP000595437"/>
    </source>
</evidence>
<evidence type="ECO:0000256" key="1">
    <source>
        <dbReference type="SAM" id="MobiDB-lite"/>
    </source>
</evidence>
<feature type="domain" description="Nuclear pore complex protein NUP96 C-terminal" evidence="2">
    <location>
        <begin position="21"/>
        <end position="64"/>
    </location>
</feature>
<proteinExistence type="predicted"/>
<gene>
    <name evidence="3" type="ORF">FKW44_011588</name>
</gene>
<name>A0A7T8HIM2_CALRO</name>
<feature type="region of interest" description="Disordered" evidence="1">
    <location>
        <begin position="1"/>
        <end position="23"/>
    </location>
</feature>
<dbReference type="AlphaFoldDB" id="A0A7T8HIM2"/>
<dbReference type="InterPro" id="IPR021967">
    <property type="entry name" value="Nup98_C"/>
</dbReference>
<reference evidence="4" key="1">
    <citation type="submission" date="2021-01" db="EMBL/GenBank/DDBJ databases">
        <title>Caligus Genome Assembly.</title>
        <authorList>
            <person name="Gallardo-Escarate C."/>
        </authorList>
    </citation>
    <scope>NUCLEOTIDE SEQUENCE [LARGE SCALE GENOMIC DNA]</scope>
</reference>
<dbReference type="Proteomes" id="UP000595437">
    <property type="component" value="Chromosome 7"/>
</dbReference>
<sequence>MDGGSKRMQTDSLKETPSRGPRRETLIQDVLSRGIRGCKDLEAKEEFLQEELHIPGEWIADAKASLAAARREYIDQAWFLLKAKRWNPAHDVLIKHIAPDAIINEDYDFLHKVLGELADNDPLTHVSGWSLSGQILYDFLNVDADVKALKRILEGEEKKGSLESLIDKLKPKVISLCGRISKLRTETAKERLCQSEIAKRMAYLMRAVLTADASLGGAASRAQASRILAETLCQLPLPDDYALQELRNLTKNYMLEIMEH</sequence>
<accession>A0A7T8HIM2</accession>
<dbReference type="Pfam" id="PF12110">
    <property type="entry name" value="Nup96"/>
    <property type="match status" value="1"/>
</dbReference>
<organism evidence="3 4">
    <name type="scientific">Caligus rogercresseyi</name>
    <name type="common">Sea louse</name>
    <dbReference type="NCBI Taxonomy" id="217165"/>
    <lineage>
        <taxon>Eukaryota</taxon>
        <taxon>Metazoa</taxon>
        <taxon>Ecdysozoa</taxon>
        <taxon>Arthropoda</taxon>
        <taxon>Crustacea</taxon>
        <taxon>Multicrustacea</taxon>
        <taxon>Hexanauplia</taxon>
        <taxon>Copepoda</taxon>
        <taxon>Siphonostomatoida</taxon>
        <taxon>Caligidae</taxon>
        <taxon>Caligus</taxon>
    </lineage>
</organism>